<feature type="compositionally biased region" description="Polar residues" evidence="3">
    <location>
        <begin position="183"/>
        <end position="203"/>
    </location>
</feature>
<dbReference type="KEGG" id="goe:100898035"/>
<dbReference type="AlphaFoldDB" id="A0AAJ6QTN7"/>
<keyword evidence="5" id="KW-1185">Reference proteome</keyword>
<evidence type="ECO:0000313" key="5">
    <source>
        <dbReference type="Proteomes" id="UP000694867"/>
    </source>
</evidence>
<feature type="region of interest" description="Disordered" evidence="3">
    <location>
        <begin position="154"/>
        <end position="223"/>
    </location>
</feature>
<dbReference type="GeneID" id="100898035"/>
<dbReference type="SUPFAM" id="SSF50044">
    <property type="entry name" value="SH3-domain"/>
    <property type="match status" value="1"/>
</dbReference>
<reference evidence="6" key="1">
    <citation type="submission" date="2025-08" db="UniProtKB">
        <authorList>
            <consortium name="RefSeq"/>
        </authorList>
    </citation>
    <scope>IDENTIFICATION</scope>
</reference>
<evidence type="ECO:0000313" key="6">
    <source>
        <dbReference type="RefSeq" id="XP_003743533.1"/>
    </source>
</evidence>
<keyword evidence="1 2" id="KW-0728">SH3 domain</keyword>
<evidence type="ECO:0000256" key="3">
    <source>
        <dbReference type="SAM" id="MobiDB-lite"/>
    </source>
</evidence>
<organism evidence="5 6">
    <name type="scientific">Galendromus occidentalis</name>
    <name type="common">western predatory mite</name>
    <dbReference type="NCBI Taxonomy" id="34638"/>
    <lineage>
        <taxon>Eukaryota</taxon>
        <taxon>Metazoa</taxon>
        <taxon>Ecdysozoa</taxon>
        <taxon>Arthropoda</taxon>
        <taxon>Chelicerata</taxon>
        <taxon>Arachnida</taxon>
        <taxon>Acari</taxon>
        <taxon>Parasitiformes</taxon>
        <taxon>Mesostigmata</taxon>
        <taxon>Gamasina</taxon>
        <taxon>Phytoseioidea</taxon>
        <taxon>Phytoseiidae</taxon>
        <taxon>Typhlodrominae</taxon>
        <taxon>Galendromus</taxon>
    </lineage>
</organism>
<dbReference type="InterPro" id="IPR001452">
    <property type="entry name" value="SH3_domain"/>
</dbReference>
<feature type="region of interest" description="Disordered" evidence="3">
    <location>
        <begin position="20"/>
        <end position="117"/>
    </location>
</feature>
<evidence type="ECO:0000256" key="1">
    <source>
        <dbReference type="ARBA" id="ARBA00022443"/>
    </source>
</evidence>
<feature type="compositionally biased region" description="Polar residues" evidence="3">
    <location>
        <begin position="213"/>
        <end position="223"/>
    </location>
</feature>
<feature type="compositionally biased region" description="Polar residues" evidence="3">
    <location>
        <begin position="161"/>
        <end position="171"/>
    </location>
</feature>
<name>A0AAJ6QTN7_9ACAR</name>
<accession>A0AAJ6QTN7</accession>
<proteinExistence type="predicted"/>
<feature type="domain" description="SH3" evidence="4">
    <location>
        <begin position="331"/>
        <end position="390"/>
    </location>
</feature>
<evidence type="ECO:0000259" key="4">
    <source>
        <dbReference type="PROSITE" id="PS50002"/>
    </source>
</evidence>
<feature type="compositionally biased region" description="Low complexity" evidence="3">
    <location>
        <begin position="413"/>
        <end position="425"/>
    </location>
</feature>
<dbReference type="PROSITE" id="PS50002">
    <property type="entry name" value="SH3"/>
    <property type="match status" value="1"/>
</dbReference>
<evidence type="ECO:0000256" key="2">
    <source>
        <dbReference type="PROSITE-ProRule" id="PRU00192"/>
    </source>
</evidence>
<sequence length="459" mass="49568">MSMYNFKLYSATTTELGIVKMSNKPSRAAPPPPVPSHAKNDRNNNSRNHQRQARDGVAKIPTVIRPKMVETPKKKAPPRPPPPLMDASFVPTRTSSLNRGVPPPVPPPPINKSSKQRGLHINTKALRKVKIFGKSSSKSASSNANGEFFTATMGNGRFGGSYTNQALSQPTRGKKQAPMPPAGSTNFSASQVATGTLISFDTPPTSPGCVAPSKTNGSSNVQSLLDMDFPEPSRTGGASLLDMDIPPMISTSLSVDNFGSSPFDPFRSEPRRKASLPVTTSKLSQPVMRTPEALGRISQIREEWSTPHENSPPPPRCPAPQLNPLDTSVVTTQPCAMALADYTNPKKGELSYSQYELIELLAEHDDFYYLGRLDDQDGLVRKDAVEVLTPLEDSQQDSEPESQQDSGYRHRPSSSTSTGDATTTTRAPPSLRQKNGVPLSDVNYEILRGCVSSAAKAAF</sequence>
<dbReference type="Proteomes" id="UP000694867">
    <property type="component" value="Unplaced"/>
</dbReference>
<protein>
    <submittedName>
        <fullName evidence="6">Protein ENL</fullName>
    </submittedName>
</protein>
<dbReference type="Gene3D" id="2.30.30.40">
    <property type="entry name" value="SH3 Domains"/>
    <property type="match status" value="1"/>
</dbReference>
<dbReference type="InterPro" id="IPR036028">
    <property type="entry name" value="SH3-like_dom_sf"/>
</dbReference>
<feature type="compositionally biased region" description="Pro residues" evidence="3">
    <location>
        <begin position="101"/>
        <end position="110"/>
    </location>
</feature>
<feature type="region of interest" description="Disordered" evidence="3">
    <location>
        <begin position="264"/>
        <end position="283"/>
    </location>
</feature>
<gene>
    <name evidence="6" type="primary">LOC100898035</name>
</gene>
<dbReference type="RefSeq" id="XP_003743533.1">
    <property type="nucleotide sequence ID" value="XM_003743485.1"/>
</dbReference>
<feature type="region of interest" description="Disordered" evidence="3">
    <location>
        <begin position="390"/>
        <end position="438"/>
    </location>
</feature>